<name>C3XBD8_OXAFO</name>
<evidence type="ECO:0000256" key="3">
    <source>
        <dbReference type="ARBA" id="ARBA00015552"/>
    </source>
</evidence>
<dbReference type="EMBL" id="GG658170">
    <property type="protein sequence ID" value="EEO30514.1"/>
    <property type="molecule type" value="Genomic_DNA"/>
</dbReference>
<gene>
    <name evidence="4 6" type="primary">nudJ</name>
    <name evidence="6" type="ORF">OFBG_01542</name>
</gene>
<evidence type="ECO:0000256" key="2">
    <source>
        <dbReference type="ARBA" id="ARBA00011245"/>
    </source>
</evidence>
<comment type="cofactor">
    <cofactor evidence="4">
        <name>Mg(2+)</name>
        <dbReference type="ChEBI" id="CHEBI:18420"/>
    </cofactor>
</comment>
<dbReference type="GeneID" id="77134462"/>
<dbReference type="eggNOG" id="COG1051">
    <property type="taxonomic scope" value="Bacteria"/>
</dbReference>
<keyword evidence="7" id="KW-1185">Reference proteome</keyword>
<dbReference type="GO" id="GO:0017111">
    <property type="term" value="F:ribonucleoside triphosphate phosphatase activity"/>
    <property type="evidence" value="ECO:0007669"/>
    <property type="project" value="InterPro"/>
</dbReference>
<dbReference type="Gene3D" id="3.90.79.10">
    <property type="entry name" value="Nucleoside Triphosphate Pyrophosphohydrolase"/>
    <property type="match status" value="1"/>
</dbReference>
<evidence type="ECO:0000256" key="1">
    <source>
        <dbReference type="ARBA" id="ARBA00007608"/>
    </source>
</evidence>
<reference evidence="6 7" key="1">
    <citation type="submission" date="2009-02" db="EMBL/GenBank/DDBJ databases">
        <title>The Genome Sequence of Oxalobacter formigenes OXCC13.</title>
        <authorList>
            <consortium name="The Broad Institute Genome Sequencing Platform"/>
            <person name="Ward D."/>
            <person name="Young S.K."/>
            <person name="Kodira C.D."/>
            <person name="Zeng Q."/>
            <person name="Koehrsen M."/>
            <person name="Alvarado L."/>
            <person name="Berlin A."/>
            <person name="Borenstein D."/>
            <person name="Chen Z."/>
            <person name="Engels R."/>
            <person name="Freedman E."/>
            <person name="Gellesch M."/>
            <person name="Goldberg J."/>
            <person name="Griggs A."/>
            <person name="Gujja S."/>
            <person name="Heiman D."/>
            <person name="Hepburn T."/>
            <person name="Howarth C."/>
            <person name="Jen D."/>
            <person name="Larson L."/>
            <person name="Lewis B."/>
            <person name="Mehta T."/>
            <person name="Park D."/>
            <person name="Pearson M."/>
            <person name="Roberts A."/>
            <person name="Saif S."/>
            <person name="Shea T."/>
            <person name="Shenoy N."/>
            <person name="Sisk P."/>
            <person name="Stolte C."/>
            <person name="Sykes S."/>
            <person name="Walk T."/>
            <person name="White J."/>
            <person name="Yandava C."/>
            <person name="Allison M.J."/>
            <person name="Lander E."/>
            <person name="Nusbaum C."/>
            <person name="Galagan J."/>
            <person name="Birren B."/>
        </authorList>
    </citation>
    <scope>NUCLEOTIDE SEQUENCE [LARGE SCALE GENOMIC DNA]</scope>
    <source>
        <strain evidence="6 7">OXCC13</strain>
    </source>
</reference>
<dbReference type="PROSITE" id="PS51462">
    <property type="entry name" value="NUDIX"/>
    <property type="match status" value="1"/>
</dbReference>
<keyword evidence="4" id="KW-0460">Magnesium</keyword>
<dbReference type="GO" id="GO:0004787">
    <property type="term" value="F:thiamine diphosphate phosphatase activity"/>
    <property type="evidence" value="ECO:0007669"/>
    <property type="project" value="InterPro"/>
</dbReference>
<dbReference type="InterPro" id="IPR033713">
    <property type="entry name" value="NudJ"/>
</dbReference>
<protein>
    <recommendedName>
        <fullName evidence="3 4">Phosphatase NudJ</fullName>
        <ecNumber evidence="4">3.6.1.-</ecNumber>
    </recommendedName>
</protein>
<dbReference type="EC" id="3.6.1.-" evidence="4"/>
<organism evidence="6 7">
    <name type="scientific">Oxalobacter formigenes OXCC13</name>
    <dbReference type="NCBI Taxonomy" id="556269"/>
    <lineage>
        <taxon>Bacteria</taxon>
        <taxon>Pseudomonadati</taxon>
        <taxon>Pseudomonadota</taxon>
        <taxon>Betaproteobacteria</taxon>
        <taxon>Burkholderiales</taxon>
        <taxon>Oxalobacteraceae</taxon>
        <taxon>Oxalobacter</taxon>
    </lineage>
</organism>
<dbReference type="PANTHER" id="PTHR43222:SF11">
    <property type="entry name" value="PHOSPHATASE NUDJ"/>
    <property type="match status" value="1"/>
</dbReference>
<feature type="domain" description="Nudix hydrolase" evidence="5">
    <location>
        <begin position="1"/>
        <end position="132"/>
    </location>
</feature>
<dbReference type="HOGENOM" id="CLU_037162_6_1_4"/>
<dbReference type="OrthoDB" id="8594221at2"/>
<proteinExistence type="inferred from homology"/>
<dbReference type="InterPro" id="IPR015797">
    <property type="entry name" value="NUDIX_hydrolase-like_dom_sf"/>
</dbReference>
<evidence type="ECO:0000313" key="7">
    <source>
        <dbReference type="Proteomes" id="UP000005089"/>
    </source>
</evidence>
<dbReference type="SUPFAM" id="SSF55811">
    <property type="entry name" value="Nudix"/>
    <property type="match status" value="1"/>
</dbReference>
<dbReference type="Proteomes" id="UP000005089">
    <property type="component" value="Unassembled WGS sequence"/>
</dbReference>
<accession>C3XBD8</accession>
<evidence type="ECO:0000259" key="5">
    <source>
        <dbReference type="PROSITE" id="PS51462"/>
    </source>
</evidence>
<dbReference type="STRING" id="847.BRW83_0552"/>
<dbReference type="InterPro" id="IPR000086">
    <property type="entry name" value="NUDIX_hydrolase_dom"/>
</dbReference>
<dbReference type="Pfam" id="PF00293">
    <property type="entry name" value="NUDIX"/>
    <property type="match status" value="1"/>
</dbReference>
<dbReference type="AlphaFoldDB" id="C3XBD8"/>
<comment type="similarity">
    <text evidence="1 4">Belongs to the Nudix hydrolase family. NudJ subfamily.</text>
</comment>
<dbReference type="GO" id="GO:0017110">
    <property type="term" value="F:nucleoside diphosphate phosphatase activity"/>
    <property type="evidence" value="ECO:0007669"/>
    <property type="project" value="InterPro"/>
</dbReference>
<evidence type="ECO:0000313" key="6">
    <source>
        <dbReference type="EMBL" id="EEO30514.1"/>
    </source>
</evidence>
<keyword evidence="4 6" id="KW-0378">Hydrolase</keyword>
<evidence type="ECO:0000256" key="4">
    <source>
        <dbReference type="RuleBase" id="RU364043"/>
    </source>
</evidence>
<dbReference type="RefSeq" id="WP_005881733.1">
    <property type="nucleotide sequence ID" value="NZ_CP019430.1"/>
</dbReference>
<dbReference type="CDD" id="cd03675">
    <property type="entry name" value="NUDIX_Hydrolase"/>
    <property type="match status" value="1"/>
</dbReference>
<dbReference type="PANTHER" id="PTHR43222">
    <property type="entry name" value="NUDIX HYDROLASE 23"/>
    <property type="match status" value="1"/>
</dbReference>
<comment type="subunit">
    <text evidence="2 4">Monomer.</text>
</comment>
<sequence length="153" mass="17559">MIKPEITVATVIEKDNRFLLVEEETEYGILLNQPAGHLEADESLAEAAVRETLEETACELIPEALVGVYLLQYNLKNNEKVSFLRFTFTGDIGLKQDRPLDPDILRTVWMTYEEIVACPERHRSALVLKSIDDYRKGQRMPLSVLSTFFVERK</sequence>